<dbReference type="Gene3D" id="3.40.710.10">
    <property type="entry name" value="DD-peptidase/beta-lactamase superfamily"/>
    <property type="match status" value="1"/>
</dbReference>
<gene>
    <name evidence="4" type="ORF">DFQ45_101309</name>
</gene>
<dbReference type="OrthoDB" id="9802627at2"/>
<comment type="similarity">
    <text evidence="1">Belongs to the peptidase S13 family.</text>
</comment>
<proteinExistence type="inferred from homology"/>
<dbReference type="Gene3D" id="3.50.80.20">
    <property type="entry name" value="D-Ala-D-Ala carboxypeptidase C, peptidase S13"/>
    <property type="match status" value="1"/>
</dbReference>
<protein>
    <submittedName>
        <fullName evidence="4">D-alanyl-D-alanine carboxypeptidase/D-alanyl-D-alanine-endopeptidase (Penicillin-binding protein 4)</fullName>
    </submittedName>
</protein>
<dbReference type="EMBL" id="SNYK01000001">
    <property type="protein sequence ID" value="TDQ40174.1"/>
    <property type="molecule type" value="Genomic_DNA"/>
</dbReference>
<evidence type="ECO:0000313" key="5">
    <source>
        <dbReference type="Proteomes" id="UP000294575"/>
    </source>
</evidence>
<dbReference type="Pfam" id="PF02113">
    <property type="entry name" value="Peptidase_S13"/>
    <property type="match status" value="1"/>
</dbReference>
<evidence type="ECO:0000256" key="3">
    <source>
        <dbReference type="SAM" id="SignalP"/>
    </source>
</evidence>
<keyword evidence="3" id="KW-0732">Signal</keyword>
<dbReference type="AlphaFoldDB" id="A0A4R6UAS9"/>
<dbReference type="InterPro" id="IPR000667">
    <property type="entry name" value="Peptidase_S13"/>
</dbReference>
<dbReference type="RefSeq" id="WP_101496870.1">
    <property type="nucleotide sequence ID" value="NZ_LNJZ01000007.1"/>
</dbReference>
<dbReference type="PRINTS" id="PR00922">
    <property type="entry name" value="DADACBPTASE3"/>
</dbReference>
<feature type="signal peptide" evidence="3">
    <location>
        <begin position="1"/>
        <end position="22"/>
    </location>
</feature>
<dbReference type="GO" id="GO:0006508">
    <property type="term" value="P:proteolysis"/>
    <property type="evidence" value="ECO:0007669"/>
    <property type="project" value="InterPro"/>
</dbReference>
<accession>A0A4R6UAS9</accession>
<keyword evidence="5" id="KW-1185">Reference proteome</keyword>
<evidence type="ECO:0000313" key="4">
    <source>
        <dbReference type="EMBL" id="TDQ40174.1"/>
    </source>
</evidence>
<dbReference type="PANTHER" id="PTHR30023:SF0">
    <property type="entry name" value="PENICILLIN-SENSITIVE CARBOXYPEPTIDASE A"/>
    <property type="match status" value="1"/>
</dbReference>
<reference evidence="4 5" key="1">
    <citation type="submission" date="2019-03" db="EMBL/GenBank/DDBJ databases">
        <title>Genomic Encyclopedia of Type Strains, Phase IV (KMG-IV): sequencing the most valuable type-strain genomes for metagenomic binning, comparative biology and taxonomic classification.</title>
        <authorList>
            <person name="Goeker M."/>
        </authorList>
    </citation>
    <scope>NUCLEOTIDE SEQUENCE [LARGE SCALE GENOMIC DNA]</scope>
    <source>
        <strain evidence="4 5">DSM 28679</strain>
    </source>
</reference>
<organism evidence="4 5">
    <name type="scientific">Thiopseudomonas denitrificans</name>
    <dbReference type="NCBI Taxonomy" id="1501432"/>
    <lineage>
        <taxon>Bacteria</taxon>
        <taxon>Pseudomonadati</taxon>
        <taxon>Pseudomonadota</taxon>
        <taxon>Gammaproteobacteria</taxon>
        <taxon>Pseudomonadales</taxon>
        <taxon>Pseudomonadaceae</taxon>
        <taxon>Thiopseudomonas</taxon>
    </lineage>
</organism>
<name>A0A4R6UAS9_9GAMM</name>
<dbReference type="PANTHER" id="PTHR30023">
    <property type="entry name" value="D-ALANYL-D-ALANINE CARBOXYPEPTIDASE"/>
    <property type="match status" value="1"/>
</dbReference>
<evidence type="ECO:0000256" key="1">
    <source>
        <dbReference type="ARBA" id="ARBA00006096"/>
    </source>
</evidence>
<keyword evidence="2" id="KW-0378">Hydrolase</keyword>
<keyword evidence="4" id="KW-0121">Carboxypeptidase</keyword>
<dbReference type="InterPro" id="IPR012338">
    <property type="entry name" value="Beta-lactam/transpept-like"/>
</dbReference>
<feature type="chain" id="PRO_5020747495" evidence="3">
    <location>
        <begin position="23"/>
        <end position="476"/>
    </location>
</feature>
<keyword evidence="4" id="KW-0645">Protease</keyword>
<dbReference type="GO" id="GO:0004185">
    <property type="term" value="F:serine-type carboxypeptidase activity"/>
    <property type="evidence" value="ECO:0007669"/>
    <property type="project" value="InterPro"/>
</dbReference>
<sequence length="476" mass="52065">MRKFIFSAFLGLSVSLTSIAHAAHPDANDIQRVLTRHQLPADSLTLITLPLNGTAQGTSYNADKSVNPASVMKLVTTYAALDTLGPTYTWKTDLLTDGEVIGDTLHGNLYFRSGGDPKLTTERLWLLLRDLKLQGIKHIRGNLILDGSYYDIKNLIAFDGEASDLYRPFMVEPDGLLINFNAQRFIVRTDRGKAVVVSDPLVPEVQINNQLQVVPARACHVHTKVSFLPRQSADQLSLTVSGSIPEGCSSERYFAFIDHTRYSSGVIRSTWDDMGGTLNGKTLLGETPASAKLLARLPSASVADTIRDINKFSNNTIAKQLFITLGAHFRTPSDADDVVAARRSINNWWQGLGGKADTLVIENGSGLSRQERLTARELALMLQQAAHSPYAAEFQASLPVVGVDGTMRRRLAKQPVAGKARVKTGTLKNVRAIAGYSQDKDGNNWAVVIIANHHKNLNNAVLDDLLASLYTQQPVR</sequence>
<comment type="caution">
    <text evidence="4">The sequence shown here is derived from an EMBL/GenBank/DDBJ whole genome shotgun (WGS) entry which is preliminary data.</text>
</comment>
<dbReference type="Proteomes" id="UP000294575">
    <property type="component" value="Unassembled WGS sequence"/>
</dbReference>
<dbReference type="SUPFAM" id="SSF56601">
    <property type="entry name" value="beta-lactamase/transpeptidase-like"/>
    <property type="match status" value="1"/>
</dbReference>
<dbReference type="GO" id="GO:0000270">
    <property type="term" value="P:peptidoglycan metabolic process"/>
    <property type="evidence" value="ECO:0007669"/>
    <property type="project" value="TreeGrafter"/>
</dbReference>
<evidence type="ECO:0000256" key="2">
    <source>
        <dbReference type="ARBA" id="ARBA00022801"/>
    </source>
</evidence>
<dbReference type="NCBIfam" id="TIGR00666">
    <property type="entry name" value="PBP4"/>
    <property type="match status" value="1"/>
</dbReference>